<feature type="transmembrane region" description="Helical" evidence="1">
    <location>
        <begin position="104"/>
        <end position="128"/>
    </location>
</feature>
<reference evidence="2 4" key="2">
    <citation type="journal article" date="2012" name="J. Bacteriol.">
        <title>Genome Sequence of Janibacter hoylei MTCC8307, Isolated from the Stratospheric Air.</title>
        <authorList>
            <person name="Pawar S.P."/>
            <person name="Dhotre D.P."/>
            <person name="Shetty S.A."/>
            <person name="Chowdhury S.P."/>
            <person name="Chaudhari B.L."/>
            <person name="Shouche Y.S."/>
        </authorList>
    </citation>
    <scope>NUCLEOTIDE SEQUENCE [LARGE SCALE GENOMIC DNA]</scope>
    <source>
        <strain evidence="2 4">PVAS-1</strain>
    </source>
</reference>
<evidence type="ECO:0000313" key="3">
    <source>
        <dbReference type="EMBL" id="RWU83008.1"/>
    </source>
</evidence>
<comment type="caution">
    <text evidence="2">The sequence shown here is derived from an EMBL/GenBank/DDBJ whole genome shotgun (WGS) entry which is preliminary data.</text>
</comment>
<dbReference type="PATRIC" id="fig|1210046.3.peg.1964"/>
<dbReference type="AlphaFoldDB" id="K1E1N4"/>
<keyword evidence="1" id="KW-0472">Membrane</keyword>
<feature type="transmembrane region" description="Helical" evidence="1">
    <location>
        <begin position="210"/>
        <end position="230"/>
    </location>
</feature>
<feature type="transmembrane region" description="Helical" evidence="1">
    <location>
        <begin position="34"/>
        <end position="59"/>
    </location>
</feature>
<organism evidence="2 4">
    <name type="scientific">Janibacter hoylei PVAS-1</name>
    <dbReference type="NCBI Taxonomy" id="1210046"/>
    <lineage>
        <taxon>Bacteria</taxon>
        <taxon>Bacillati</taxon>
        <taxon>Actinomycetota</taxon>
        <taxon>Actinomycetes</taxon>
        <taxon>Micrococcales</taxon>
        <taxon>Intrasporangiaceae</taxon>
        <taxon>Janibacter</taxon>
    </lineage>
</organism>
<name>K1E1N4_9MICO</name>
<dbReference type="Proteomes" id="UP000004474">
    <property type="component" value="Unassembled WGS sequence"/>
</dbReference>
<dbReference type="STRING" id="1210046.B277_10244"/>
<evidence type="ECO:0000256" key="1">
    <source>
        <dbReference type="SAM" id="Phobius"/>
    </source>
</evidence>
<sequence>MAHDPYRRLAPRTAEDLRAVEDRPPRWWPEARRAAGYGAGAFAFFSGVFLLSLTGWLRYSPASSDTIEADVGWVAILAVGCGFMWPFLLLSTERDDHGYPRRNLTSILLPALLVVSAIGTAAVTGWSLLMDGRAPTDSVLMTITSDPISLLTVVAALVATHAWCTTCVLGFVRPGCLRLGLGLPTWFVVAGLCFWRAVVSFEEPPSAARALVWAVVAGLGLAALALLALVDETWGEPSTRAWR</sequence>
<keyword evidence="1" id="KW-1133">Transmembrane helix</keyword>
<dbReference type="eggNOG" id="ENOG5031XCQ">
    <property type="taxonomic scope" value="Bacteria"/>
</dbReference>
<dbReference type="EMBL" id="PIPF01000009">
    <property type="protein sequence ID" value="RWU83008.1"/>
    <property type="molecule type" value="Genomic_DNA"/>
</dbReference>
<dbReference type="OrthoDB" id="9994516at2"/>
<dbReference type="RefSeq" id="WP_007927746.1">
    <property type="nucleotide sequence ID" value="NZ_ALWX01000043.1"/>
</dbReference>
<gene>
    <name evidence="2" type="ORF">B277_10244</name>
    <name evidence="3" type="ORF">CWN80_09375</name>
</gene>
<accession>K1E1N4</accession>
<dbReference type="Proteomes" id="UP000288711">
    <property type="component" value="Unassembled WGS sequence"/>
</dbReference>
<keyword evidence="1" id="KW-0812">Transmembrane</keyword>
<evidence type="ECO:0000313" key="2">
    <source>
        <dbReference type="EMBL" id="EKA60961.1"/>
    </source>
</evidence>
<protein>
    <submittedName>
        <fullName evidence="2">Uncharacterized protein</fullName>
    </submittedName>
</protein>
<feature type="transmembrane region" description="Helical" evidence="1">
    <location>
        <begin position="148"/>
        <end position="172"/>
    </location>
</feature>
<feature type="transmembrane region" description="Helical" evidence="1">
    <location>
        <begin position="71"/>
        <end position="92"/>
    </location>
</feature>
<proteinExistence type="predicted"/>
<keyword evidence="5" id="KW-1185">Reference proteome</keyword>
<feature type="transmembrane region" description="Helical" evidence="1">
    <location>
        <begin position="179"/>
        <end position="198"/>
    </location>
</feature>
<evidence type="ECO:0000313" key="5">
    <source>
        <dbReference type="Proteomes" id="UP000288711"/>
    </source>
</evidence>
<evidence type="ECO:0000313" key="4">
    <source>
        <dbReference type="Proteomes" id="UP000004474"/>
    </source>
</evidence>
<reference evidence="3 5" key="1">
    <citation type="journal article" date="2009" name="Int. J. Syst. Evol. Microbiol.">
        <title>Janibacter hoylei sp. nov., Bacillus isronensis sp. nov. and Bacillus aryabhattai sp. nov., isolated from cryotubes used for collecting air from the upper atmosphere.</title>
        <authorList>
            <person name="Shivaji S."/>
            <person name="Chaturvedi P."/>
            <person name="Begum Z."/>
            <person name="Pindi P.K."/>
            <person name="Manorama R."/>
            <person name="Padmanaban D.A."/>
            <person name="Shouche Y.S."/>
            <person name="Pawar S."/>
            <person name="Vaishampayan P."/>
            <person name="Dutt C.B."/>
            <person name="Datta G.N."/>
            <person name="Manchanda R.K."/>
            <person name="Rao U.R."/>
            <person name="Bhargava P.M."/>
            <person name="Narlikar J.V."/>
        </authorList>
    </citation>
    <scope>NUCLEOTIDE SEQUENCE [LARGE SCALE GENOMIC DNA]</scope>
    <source>
        <strain evidence="3 5">PVAS-1</strain>
    </source>
</reference>
<dbReference type="EMBL" id="ALWX01000043">
    <property type="protein sequence ID" value="EKA60961.1"/>
    <property type="molecule type" value="Genomic_DNA"/>
</dbReference>
<reference evidence="3" key="3">
    <citation type="submission" date="2017-11" db="EMBL/GenBank/DDBJ databases">
        <authorList>
            <person name="Seuylemezian A."/>
            <person name="Cooper K."/>
            <person name="Vaishampayan P."/>
        </authorList>
    </citation>
    <scope>NUCLEOTIDE SEQUENCE</scope>
    <source>
        <strain evidence="3">PVAS-1</strain>
    </source>
</reference>